<dbReference type="PROSITE" id="PS00678">
    <property type="entry name" value="WD_REPEATS_1"/>
    <property type="match status" value="1"/>
</dbReference>
<keyword evidence="2 4" id="KW-0853">WD repeat</keyword>
<keyword evidence="5" id="KW-0963">Cytoplasm</keyword>
<dbReference type="OrthoDB" id="400at2759"/>
<keyword evidence="7" id="KW-1185">Reference proteome</keyword>
<dbReference type="GO" id="GO:0031932">
    <property type="term" value="C:TORC2 complex"/>
    <property type="evidence" value="ECO:0007669"/>
    <property type="project" value="UniProtKB-UniRule"/>
</dbReference>
<comment type="caution">
    <text evidence="6">The sequence shown here is derived from an EMBL/GenBank/DDBJ whole genome shotgun (WGS) entry which is preliminary data.</text>
</comment>
<comment type="subunit">
    <text evidence="5">Part of TORC1 complex. Part of the TORC2 complex.</text>
</comment>
<evidence type="ECO:0000256" key="4">
    <source>
        <dbReference type="PROSITE-ProRule" id="PRU00221"/>
    </source>
</evidence>
<dbReference type="EMBL" id="LWCA01000627">
    <property type="protein sequence ID" value="OAF67573.1"/>
    <property type="molecule type" value="Genomic_DNA"/>
</dbReference>
<protein>
    <recommendedName>
        <fullName evidence="5">Target of rapamycin complex subunit lst8</fullName>
        <shortName evidence="5">TORC subunit lst8</shortName>
    </recommendedName>
</protein>
<name>A0A177B1R8_9BILA</name>
<dbReference type="GO" id="GO:0005737">
    <property type="term" value="C:cytoplasm"/>
    <property type="evidence" value="ECO:0007669"/>
    <property type="project" value="UniProtKB-SubCell"/>
</dbReference>
<dbReference type="InterPro" id="IPR001680">
    <property type="entry name" value="WD40_rpt"/>
</dbReference>
<keyword evidence="3 5" id="KW-0677">Repeat</keyword>
<dbReference type="InterPro" id="IPR036322">
    <property type="entry name" value="WD40_repeat_dom_sf"/>
</dbReference>
<dbReference type="PROSITE" id="PS50082">
    <property type="entry name" value="WD_REPEATS_2"/>
    <property type="match status" value="2"/>
</dbReference>
<dbReference type="GO" id="GO:0032956">
    <property type="term" value="P:regulation of actin cytoskeleton organization"/>
    <property type="evidence" value="ECO:0007669"/>
    <property type="project" value="TreeGrafter"/>
</dbReference>
<dbReference type="Pfam" id="PF00400">
    <property type="entry name" value="WD40"/>
    <property type="match status" value="1"/>
</dbReference>
<dbReference type="InterPro" id="IPR019775">
    <property type="entry name" value="WD40_repeat_CS"/>
</dbReference>
<feature type="repeat" description="WD" evidence="4">
    <location>
        <begin position="94"/>
        <end position="128"/>
    </location>
</feature>
<dbReference type="SUPFAM" id="SSF50978">
    <property type="entry name" value="WD40 repeat-like"/>
    <property type="match status" value="1"/>
</dbReference>
<reference evidence="6 7" key="1">
    <citation type="submission" date="2016-04" db="EMBL/GenBank/DDBJ databases">
        <title>The genome of Intoshia linei affirms orthonectids as highly simplified spiralians.</title>
        <authorList>
            <person name="Mikhailov K.V."/>
            <person name="Slusarev G.S."/>
            <person name="Nikitin M.A."/>
            <person name="Logacheva M.D."/>
            <person name="Penin A."/>
            <person name="Aleoshin V."/>
            <person name="Panchin Y.V."/>
        </authorList>
    </citation>
    <scope>NUCLEOTIDE SEQUENCE [LARGE SCALE GENOMIC DNA]</scope>
    <source>
        <strain evidence="6">Intl2013</strain>
        <tissue evidence="6">Whole animal</tissue>
    </source>
</reference>
<dbReference type="PANTHER" id="PTHR19842">
    <property type="entry name" value="G BETA-LIKE PROTEIN GBL"/>
    <property type="match status" value="1"/>
</dbReference>
<dbReference type="InterPro" id="IPR037588">
    <property type="entry name" value="MLST8"/>
</dbReference>
<dbReference type="SMART" id="SM00320">
    <property type="entry name" value="WD40"/>
    <property type="match status" value="1"/>
</dbReference>
<dbReference type="AlphaFoldDB" id="A0A177B1R8"/>
<dbReference type="GO" id="GO:0031929">
    <property type="term" value="P:TOR signaling"/>
    <property type="evidence" value="ECO:0007669"/>
    <property type="project" value="UniProtKB-UniRule"/>
</dbReference>
<evidence type="ECO:0000256" key="2">
    <source>
        <dbReference type="ARBA" id="ARBA00022574"/>
    </source>
</evidence>
<evidence type="ECO:0000256" key="1">
    <source>
        <dbReference type="ARBA" id="ARBA00009890"/>
    </source>
</evidence>
<dbReference type="PANTHER" id="PTHR19842:SF0">
    <property type="entry name" value="TARGET OF RAPAMYCIN COMPLEX SUBUNIT LST8"/>
    <property type="match status" value="1"/>
</dbReference>
<dbReference type="Proteomes" id="UP000078046">
    <property type="component" value="Unassembled WGS sequence"/>
</dbReference>
<sequence length="143" mass="16512">MFTAGEEGHIKIWDTRTNYEVIKTVFDVNTQINDAVQHNNQIVIYAVDVNGILNVSDMLTRKTFHSDASTGIWYTKDDDYTNVYILKNLSDGWVWDLKFSMDSSFIFSACSDKFIRLWNLNDGLETKTYCVHKRGILAIDLLD</sequence>
<evidence type="ECO:0000313" key="7">
    <source>
        <dbReference type="Proteomes" id="UP000078046"/>
    </source>
</evidence>
<dbReference type="InterPro" id="IPR015943">
    <property type="entry name" value="WD40/YVTN_repeat-like_dom_sf"/>
</dbReference>
<evidence type="ECO:0000256" key="5">
    <source>
        <dbReference type="RuleBase" id="RU369068"/>
    </source>
</evidence>
<evidence type="ECO:0000313" key="6">
    <source>
        <dbReference type="EMBL" id="OAF67573.1"/>
    </source>
</evidence>
<comment type="similarity">
    <text evidence="1 5">Belongs to the WD repeat LST8 family.</text>
</comment>
<gene>
    <name evidence="6" type="ORF">A3Q56_04694</name>
</gene>
<dbReference type="Gene3D" id="2.130.10.10">
    <property type="entry name" value="YVTN repeat-like/Quinoprotein amine dehydrogenase"/>
    <property type="match status" value="1"/>
</dbReference>
<comment type="subcellular location">
    <subcellularLocation>
        <location evidence="5">Cytoplasm</location>
    </subcellularLocation>
</comment>
<dbReference type="GO" id="GO:0031931">
    <property type="term" value="C:TORC1 complex"/>
    <property type="evidence" value="ECO:0007669"/>
    <property type="project" value="UniProtKB-UniRule"/>
</dbReference>
<accession>A0A177B1R8</accession>
<evidence type="ECO:0000256" key="3">
    <source>
        <dbReference type="ARBA" id="ARBA00022737"/>
    </source>
</evidence>
<proteinExistence type="inferred from homology"/>
<feature type="repeat" description="WD" evidence="4">
    <location>
        <begin position="1"/>
        <end position="23"/>
    </location>
</feature>
<organism evidence="6 7">
    <name type="scientific">Intoshia linei</name>
    <dbReference type="NCBI Taxonomy" id="1819745"/>
    <lineage>
        <taxon>Eukaryota</taxon>
        <taxon>Metazoa</taxon>
        <taxon>Spiralia</taxon>
        <taxon>Lophotrochozoa</taxon>
        <taxon>Mesozoa</taxon>
        <taxon>Orthonectida</taxon>
        <taxon>Rhopaluridae</taxon>
        <taxon>Intoshia</taxon>
    </lineage>
</organism>
<comment type="function">
    <text evidence="5">Subunit of TORC1 and TORC2, which regulate cell growth and survival in response to nutrient and hormonal signals.</text>
</comment>